<sequence>MLSGGPVLKDRRNYSCLIQHSEERASSSKSPVDSRKLSEARDHILHYTTPRSSVHAFHNGVYCAHRCGGWYLDGGRSHRNFLDGHYVIETLCQFGLAYFTILTFPRQKLHGDDKPPNIRPIASICDCKPSPVVIDPACLPSALGRRAAWQHGARYPASSLCVCIIQSHK</sequence>
<gene>
    <name evidence="1" type="ORF">CC86DRAFT_204979</name>
</gene>
<evidence type="ECO:0000313" key="1">
    <source>
        <dbReference type="EMBL" id="KAF2828149.1"/>
    </source>
</evidence>
<accession>A0A6A7A5Y8</accession>
<dbReference type="Proteomes" id="UP000799424">
    <property type="component" value="Unassembled WGS sequence"/>
</dbReference>
<reference evidence="1" key="1">
    <citation type="journal article" date="2020" name="Stud. Mycol.">
        <title>101 Dothideomycetes genomes: a test case for predicting lifestyles and emergence of pathogens.</title>
        <authorList>
            <person name="Haridas S."/>
            <person name="Albert R."/>
            <person name="Binder M."/>
            <person name="Bloem J."/>
            <person name="Labutti K."/>
            <person name="Salamov A."/>
            <person name="Andreopoulos B."/>
            <person name="Baker S."/>
            <person name="Barry K."/>
            <person name="Bills G."/>
            <person name="Bluhm B."/>
            <person name="Cannon C."/>
            <person name="Castanera R."/>
            <person name="Culley D."/>
            <person name="Daum C."/>
            <person name="Ezra D."/>
            <person name="Gonzalez J."/>
            <person name="Henrissat B."/>
            <person name="Kuo A."/>
            <person name="Liang C."/>
            <person name="Lipzen A."/>
            <person name="Lutzoni F."/>
            <person name="Magnuson J."/>
            <person name="Mondo S."/>
            <person name="Nolan M."/>
            <person name="Ohm R."/>
            <person name="Pangilinan J."/>
            <person name="Park H.-J."/>
            <person name="Ramirez L."/>
            <person name="Alfaro M."/>
            <person name="Sun H."/>
            <person name="Tritt A."/>
            <person name="Yoshinaga Y."/>
            <person name="Zwiers L.-H."/>
            <person name="Turgeon B."/>
            <person name="Goodwin S."/>
            <person name="Spatafora J."/>
            <person name="Crous P."/>
            <person name="Grigoriev I."/>
        </authorList>
    </citation>
    <scope>NUCLEOTIDE SEQUENCE</scope>
    <source>
        <strain evidence="1">CBS 113818</strain>
    </source>
</reference>
<dbReference type="AlphaFoldDB" id="A0A6A7A5Y8"/>
<name>A0A6A7A5Y8_9PLEO</name>
<evidence type="ECO:0000313" key="2">
    <source>
        <dbReference type="Proteomes" id="UP000799424"/>
    </source>
</evidence>
<dbReference type="EMBL" id="MU006223">
    <property type="protein sequence ID" value="KAF2828149.1"/>
    <property type="molecule type" value="Genomic_DNA"/>
</dbReference>
<organism evidence="1 2">
    <name type="scientific">Ophiobolus disseminans</name>
    <dbReference type="NCBI Taxonomy" id="1469910"/>
    <lineage>
        <taxon>Eukaryota</taxon>
        <taxon>Fungi</taxon>
        <taxon>Dikarya</taxon>
        <taxon>Ascomycota</taxon>
        <taxon>Pezizomycotina</taxon>
        <taxon>Dothideomycetes</taxon>
        <taxon>Pleosporomycetidae</taxon>
        <taxon>Pleosporales</taxon>
        <taxon>Pleosporineae</taxon>
        <taxon>Phaeosphaeriaceae</taxon>
        <taxon>Ophiobolus</taxon>
    </lineage>
</organism>
<protein>
    <submittedName>
        <fullName evidence="1">Uncharacterized protein</fullName>
    </submittedName>
</protein>
<proteinExistence type="predicted"/>
<keyword evidence="2" id="KW-1185">Reference proteome</keyword>